<evidence type="ECO:0000256" key="3">
    <source>
        <dbReference type="ARBA" id="ARBA00022771"/>
    </source>
</evidence>
<feature type="domain" description="C2H2-type" evidence="9">
    <location>
        <begin position="622"/>
        <end position="649"/>
    </location>
</feature>
<dbReference type="InterPro" id="IPR038441">
    <property type="entry name" value="THAP_Znf_sf"/>
</dbReference>
<dbReference type="SMART" id="SM00692">
    <property type="entry name" value="DM3"/>
    <property type="match status" value="1"/>
</dbReference>
<dbReference type="PROSITE" id="PS00028">
    <property type="entry name" value="ZINC_FINGER_C2H2_1"/>
    <property type="match status" value="1"/>
</dbReference>
<dbReference type="AlphaFoldDB" id="K7F449"/>
<accession>K7F449</accession>
<feature type="domain" description="KRAB" evidence="10">
    <location>
        <begin position="260"/>
        <end position="331"/>
    </location>
</feature>
<evidence type="ECO:0000259" key="12">
    <source>
        <dbReference type="PROSITE" id="PS50950"/>
    </source>
</evidence>
<dbReference type="Gene3D" id="6.10.140.140">
    <property type="match status" value="1"/>
</dbReference>
<reference evidence="14" key="2">
    <citation type="journal article" date="2013" name="Nat. Genet.">
        <title>The draft genomes of soft-shell turtle and green sea turtle yield insights into the development and evolution of the turtle-specific body plan.</title>
        <authorList>
            <person name="Wang Z."/>
            <person name="Pascual-Anaya J."/>
            <person name="Zadissa A."/>
            <person name="Li W."/>
            <person name="Niimura Y."/>
            <person name="Huang Z."/>
            <person name="Li C."/>
            <person name="White S."/>
            <person name="Xiong Z."/>
            <person name="Fang D."/>
            <person name="Wang B."/>
            <person name="Ming Y."/>
            <person name="Chen Y."/>
            <person name="Zheng Y."/>
            <person name="Kuraku S."/>
            <person name="Pignatelli M."/>
            <person name="Herrero J."/>
            <person name="Beal K."/>
            <person name="Nozawa M."/>
            <person name="Li Q."/>
            <person name="Wang J."/>
            <person name="Zhang H."/>
            <person name="Yu L."/>
            <person name="Shigenobu S."/>
            <person name="Wang J."/>
            <person name="Liu J."/>
            <person name="Flicek P."/>
            <person name="Searle S."/>
            <person name="Wang J."/>
            <person name="Kuratani S."/>
            <person name="Yin Y."/>
            <person name="Aken B."/>
            <person name="Zhang G."/>
            <person name="Irie N."/>
        </authorList>
    </citation>
    <scope>NUCLEOTIDE SEQUENCE [LARGE SCALE GENOMIC DNA]</scope>
    <source>
        <strain evidence="14">Daiwa-1</strain>
    </source>
</reference>
<dbReference type="HOGENOM" id="CLU_359384_0_0_1"/>
<keyword evidence="2" id="KW-0677">Repeat</keyword>
<dbReference type="PROSITE" id="PS50950">
    <property type="entry name" value="ZF_THAP"/>
    <property type="match status" value="1"/>
</dbReference>
<dbReference type="InterPro" id="IPR003655">
    <property type="entry name" value="aKRAB"/>
</dbReference>
<dbReference type="Gene3D" id="3.30.160.60">
    <property type="entry name" value="Classic Zinc Finger"/>
    <property type="match status" value="2"/>
</dbReference>
<dbReference type="PROSITE" id="PS50806">
    <property type="entry name" value="KRAB_RELATED"/>
    <property type="match status" value="1"/>
</dbReference>
<dbReference type="InterPro" id="IPR036236">
    <property type="entry name" value="Znf_C2H2_sf"/>
</dbReference>
<feature type="domain" description="KRAB-related" evidence="11">
    <location>
        <begin position="257"/>
        <end position="322"/>
    </location>
</feature>
<feature type="region of interest" description="Disordered" evidence="8">
    <location>
        <begin position="391"/>
        <end position="410"/>
    </location>
</feature>
<keyword evidence="4" id="KW-0862">Zinc</keyword>
<dbReference type="PANTHER" id="PTHR24381:SF269">
    <property type="entry name" value="ZINC FINGER PROTEIN 398"/>
    <property type="match status" value="1"/>
</dbReference>
<organism evidence="13 14">
    <name type="scientific">Pelodiscus sinensis</name>
    <name type="common">Chinese softshell turtle</name>
    <name type="synonym">Trionyx sinensis</name>
    <dbReference type="NCBI Taxonomy" id="13735"/>
    <lineage>
        <taxon>Eukaryota</taxon>
        <taxon>Metazoa</taxon>
        <taxon>Chordata</taxon>
        <taxon>Craniata</taxon>
        <taxon>Vertebrata</taxon>
        <taxon>Euteleostomi</taxon>
        <taxon>Archelosauria</taxon>
        <taxon>Testudinata</taxon>
        <taxon>Testudines</taxon>
        <taxon>Cryptodira</taxon>
        <taxon>Trionychia</taxon>
        <taxon>Trionychidae</taxon>
        <taxon>Pelodiscus</taxon>
    </lineage>
</organism>
<dbReference type="eggNOG" id="KOG1721">
    <property type="taxonomic scope" value="Eukaryota"/>
</dbReference>
<evidence type="ECO:0000256" key="5">
    <source>
        <dbReference type="ARBA" id="ARBA00023125"/>
    </source>
</evidence>
<dbReference type="InterPro" id="IPR036051">
    <property type="entry name" value="KRAB_dom_sf"/>
</dbReference>
<dbReference type="PROSITE" id="PS50805">
    <property type="entry name" value="KRAB"/>
    <property type="match status" value="1"/>
</dbReference>
<keyword evidence="1" id="KW-0479">Metal-binding</keyword>
<dbReference type="CDD" id="cd07765">
    <property type="entry name" value="KRAB_A-box"/>
    <property type="match status" value="1"/>
</dbReference>
<dbReference type="EMBL" id="AGCU01068821">
    <property type="status" value="NOT_ANNOTATED_CDS"/>
    <property type="molecule type" value="Genomic_DNA"/>
</dbReference>
<dbReference type="Pfam" id="PF01352">
    <property type="entry name" value="KRAB"/>
    <property type="match status" value="1"/>
</dbReference>
<evidence type="ECO:0000256" key="8">
    <source>
        <dbReference type="SAM" id="MobiDB-lite"/>
    </source>
</evidence>
<evidence type="ECO:0000256" key="2">
    <source>
        <dbReference type="ARBA" id="ARBA00022737"/>
    </source>
</evidence>
<feature type="region of interest" description="Disordered" evidence="8">
    <location>
        <begin position="746"/>
        <end position="779"/>
    </location>
</feature>
<dbReference type="SMART" id="SM00349">
    <property type="entry name" value="KRAB"/>
    <property type="match status" value="1"/>
</dbReference>
<feature type="region of interest" description="Disordered" evidence="8">
    <location>
        <begin position="324"/>
        <end position="375"/>
    </location>
</feature>
<dbReference type="SUPFAM" id="SSF109640">
    <property type="entry name" value="KRAB domain (Kruppel-associated box)"/>
    <property type="match status" value="1"/>
</dbReference>
<evidence type="ECO:0000313" key="14">
    <source>
        <dbReference type="Proteomes" id="UP000007267"/>
    </source>
</evidence>
<evidence type="ECO:0000259" key="11">
    <source>
        <dbReference type="PROSITE" id="PS50806"/>
    </source>
</evidence>
<dbReference type="Ensembl" id="ENSPSIT00000002820.1">
    <property type="protein sequence ID" value="ENSPSIP00000002809.1"/>
    <property type="gene ID" value="ENSPSIG00000002732.1"/>
</dbReference>
<dbReference type="GO" id="GO:0008270">
    <property type="term" value="F:zinc ion binding"/>
    <property type="evidence" value="ECO:0007669"/>
    <property type="project" value="UniProtKB-KW"/>
</dbReference>
<dbReference type="Proteomes" id="UP000007267">
    <property type="component" value="Unassembled WGS sequence"/>
</dbReference>
<evidence type="ECO:0000256" key="7">
    <source>
        <dbReference type="PROSITE-ProRule" id="PRU00309"/>
    </source>
</evidence>
<dbReference type="SUPFAM" id="SSF57716">
    <property type="entry name" value="Glucocorticoid receptor-like (DNA-binding domain)"/>
    <property type="match status" value="1"/>
</dbReference>
<reference evidence="14" key="1">
    <citation type="submission" date="2011-10" db="EMBL/GenBank/DDBJ databases">
        <authorList>
            <consortium name="Soft-shell Turtle Genome Consortium"/>
        </authorList>
    </citation>
    <scope>NUCLEOTIDE SEQUENCE [LARGE SCALE GENOMIC DNA]</scope>
    <source>
        <strain evidence="14">Daiwa-1</strain>
    </source>
</reference>
<dbReference type="GO" id="GO:0000977">
    <property type="term" value="F:RNA polymerase II transcription regulatory region sequence-specific DNA binding"/>
    <property type="evidence" value="ECO:0007669"/>
    <property type="project" value="TreeGrafter"/>
</dbReference>
<dbReference type="OrthoDB" id="9419443at2759"/>
<keyword evidence="3 6" id="KW-0863">Zinc-finger</keyword>
<dbReference type="PANTHER" id="PTHR24381">
    <property type="entry name" value="ZINC FINGER PROTEIN"/>
    <property type="match status" value="1"/>
</dbReference>
<feature type="domain" description="C2H2-type" evidence="9">
    <location>
        <begin position="566"/>
        <end position="593"/>
    </location>
</feature>
<dbReference type="SMART" id="SM00980">
    <property type="entry name" value="THAP"/>
    <property type="match status" value="1"/>
</dbReference>
<dbReference type="InterPro" id="IPR001909">
    <property type="entry name" value="KRAB"/>
</dbReference>
<evidence type="ECO:0000313" key="13">
    <source>
        <dbReference type="Ensembl" id="ENSPSIP00000002809.1"/>
    </source>
</evidence>
<dbReference type="GeneTree" id="ENSGT00940000155153"/>
<evidence type="ECO:0000256" key="6">
    <source>
        <dbReference type="PROSITE-ProRule" id="PRU00042"/>
    </source>
</evidence>
<keyword evidence="5 7" id="KW-0238">DNA-binding</keyword>
<protein>
    <submittedName>
        <fullName evidence="13">Zinc finger protein 282-like</fullName>
    </submittedName>
</protein>
<evidence type="ECO:0000256" key="1">
    <source>
        <dbReference type="ARBA" id="ARBA00022723"/>
    </source>
</evidence>
<dbReference type="Gene3D" id="6.20.210.20">
    <property type="entry name" value="THAP domain"/>
    <property type="match status" value="1"/>
</dbReference>
<reference evidence="13" key="3">
    <citation type="submission" date="2025-08" db="UniProtKB">
        <authorList>
            <consortium name="Ensembl"/>
        </authorList>
    </citation>
    <scope>IDENTIFICATION</scope>
</reference>
<sequence length="779" mass="86343">MPARCVVARCSNTTQDGVSLFKFPKDPHFRSLWDRFVQLKRVDWRGGHDRSLICSAHFTDECFDISSVTQKKLEFGKRLLLTKTAVPTLNVCPSMNENPPSRSQPKGRGAFRKKVIPEMMSGKADEWEVEPRPMAALHISALPEQTSVQGTPPASAEASLWTVLAAVQAIERKLDSHATQLLSLEGRMGTAEKKLIGCEKTAVEFNNQLESKWAMLETLIQEYGLLQRKLENMENLLKNRNFWLLRLPPGTHGEVPKVPLTFDDISVYFNEQEWKSLSDWQKVLYKDTMKGNYETLISLDYAVSKPDLLSRIERGEEPYIVDPRDSEERTVSIEPHVTSPVAAPGLLCQPEQSTEPRVGDQGDAKERRVPADSSTVSGCDAVSWIIQEEQSDAEDQKHTGEGELSTDPCAGCSASARSPACWMDVEEEPSVRDVQVVEERQIHTELCPDDVIVIKTEMQEHEENPGDLESYDMLLGSPGKSVSQSPVATAAREDQCGSVTPPRSPGVLGEPPPCGGDFGAIKPILIPQASHAGGRPCLTDTKSGKSFRLKVSFGKQHRNRAREGPYQCTKCARSFRCHTEFLRHCTSHAGERPYKYIGCEPTYSRKWFLLNSQQVRVEERLLPCTACGKSFRLKGSFLRPQQGHGRKHPQESSKGCSCPAELWAGQWLQARGKAGQCTEGGETSAEKQQASAEWPASALWGVAIPMPPLHEQLQGPGQFPQAPAEPQDQEALYACKVRGWLPMYHTTTGSAKGPPARAGVPRAGWRVGRPQGEGWVTRS</sequence>
<name>K7F449_PELSI</name>
<dbReference type="SUPFAM" id="SSF57667">
    <property type="entry name" value="beta-beta-alpha zinc fingers"/>
    <property type="match status" value="2"/>
</dbReference>
<dbReference type="PROSITE" id="PS50157">
    <property type="entry name" value="ZINC_FINGER_C2H2_2"/>
    <property type="match status" value="2"/>
</dbReference>
<keyword evidence="14" id="KW-1185">Reference proteome</keyword>
<dbReference type="KEGG" id="pss:102446752"/>
<dbReference type="GO" id="GO:0000981">
    <property type="term" value="F:DNA-binding transcription factor activity, RNA polymerase II-specific"/>
    <property type="evidence" value="ECO:0007669"/>
    <property type="project" value="TreeGrafter"/>
</dbReference>
<evidence type="ECO:0000259" key="10">
    <source>
        <dbReference type="PROSITE" id="PS50805"/>
    </source>
</evidence>
<dbReference type="InterPro" id="IPR006612">
    <property type="entry name" value="THAP_Znf"/>
</dbReference>
<dbReference type="InterPro" id="IPR013087">
    <property type="entry name" value="Znf_C2H2_type"/>
</dbReference>
<reference evidence="13" key="4">
    <citation type="submission" date="2025-09" db="UniProtKB">
        <authorList>
            <consortium name="Ensembl"/>
        </authorList>
    </citation>
    <scope>IDENTIFICATION</scope>
</reference>
<dbReference type="RefSeq" id="XP_006120691.1">
    <property type="nucleotide sequence ID" value="XM_006120629.3"/>
</dbReference>
<dbReference type="GO" id="GO:0005634">
    <property type="term" value="C:nucleus"/>
    <property type="evidence" value="ECO:0007669"/>
    <property type="project" value="TreeGrafter"/>
</dbReference>
<evidence type="ECO:0000256" key="4">
    <source>
        <dbReference type="ARBA" id="ARBA00022833"/>
    </source>
</evidence>
<feature type="compositionally biased region" description="Basic and acidic residues" evidence="8">
    <location>
        <begin position="357"/>
        <end position="370"/>
    </location>
</feature>
<dbReference type="Pfam" id="PF05485">
    <property type="entry name" value="THAP"/>
    <property type="match status" value="1"/>
</dbReference>
<proteinExistence type="predicted"/>
<evidence type="ECO:0000259" key="9">
    <source>
        <dbReference type="PROSITE" id="PS50157"/>
    </source>
</evidence>
<feature type="domain" description="THAP-type" evidence="12">
    <location>
        <begin position="1"/>
        <end position="90"/>
    </location>
</feature>
<dbReference type="EMBL" id="AGCU01068820">
    <property type="status" value="NOT_ANNOTATED_CDS"/>
    <property type="molecule type" value="Genomic_DNA"/>
</dbReference>